<evidence type="ECO:0000256" key="1">
    <source>
        <dbReference type="SAM" id="MobiDB-lite"/>
    </source>
</evidence>
<accession>A0A0D7AE68</accession>
<reference evidence="2 3" key="1">
    <citation type="journal article" date="2015" name="Fungal Genet. Biol.">
        <title>Evolution of novel wood decay mechanisms in Agaricales revealed by the genome sequences of Fistulina hepatica and Cylindrobasidium torrendii.</title>
        <authorList>
            <person name="Floudas D."/>
            <person name="Held B.W."/>
            <person name="Riley R."/>
            <person name="Nagy L.G."/>
            <person name="Koehler G."/>
            <person name="Ransdell A.S."/>
            <person name="Younus H."/>
            <person name="Chow J."/>
            <person name="Chiniquy J."/>
            <person name="Lipzen A."/>
            <person name="Tritt A."/>
            <person name="Sun H."/>
            <person name="Haridas S."/>
            <person name="LaButti K."/>
            <person name="Ohm R.A."/>
            <person name="Kues U."/>
            <person name="Blanchette R.A."/>
            <person name="Grigoriev I.V."/>
            <person name="Minto R.E."/>
            <person name="Hibbett D.S."/>
        </authorList>
    </citation>
    <scope>NUCLEOTIDE SEQUENCE [LARGE SCALE GENOMIC DNA]</scope>
    <source>
        <strain evidence="2 3">ATCC 64428</strain>
    </source>
</reference>
<evidence type="ECO:0000313" key="3">
    <source>
        <dbReference type="Proteomes" id="UP000054144"/>
    </source>
</evidence>
<dbReference type="AlphaFoldDB" id="A0A0D7AE68"/>
<name>A0A0D7AE68_9AGAR</name>
<keyword evidence="3" id="KW-1185">Reference proteome</keyword>
<gene>
    <name evidence="2" type="ORF">FISHEDRAFT_73379</name>
</gene>
<evidence type="ECO:0000313" key="2">
    <source>
        <dbReference type="EMBL" id="KIY48689.1"/>
    </source>
</evidence>
<organism evidence="2 3">
    <name type="scientific">Fistulina hepatica ATCC 64428</name>
    <dbReference type="NCBI Taxonomy" id="1128425"/>
    <lineage>
        <taxon>Eukaryota</taxon>
        <taxon>Fungi</taxon>
        <taxon>Dikarya</taxon>
        <taxon>Basidiomycota</taxon>
        <taxon>Agaricomycotina</taxon>
        <taxon>Agaricomycetes</taxon>
        <taxon>Agaricomycetidae</taxon>
        <taxon>Agaricales</taxon>
        <taxon>Fistulinaceae</taxon>
        <taxon>Fistulina</taxon>
    </lineage>
</organism>
<protein>
    <submittedName>
        <fullName evidence="2">Uncharacterized protein</fullName>
    </submittedName>
</protein>
<feature type="region of interest" description="Disordered" evidence="1">
    <location>
        <begin position="1"/>
        <end position="34"/>
    </location>
</feature>
<sequence length="213" mass="23424">MSSLSLIKRLHPHPYPGPQPSPLKKRATNVTHDQDSKVCTSGVLDTQDLCPEWLDPLDAAQEAHVSLVFNKPPVEGALSSDSAASANTMGVSSTAKETLPLASVTEIIDWPSKMPPFQDKKTGVASTSTPKPISYLDLVKTVVAQGHLPGELSQNEKYILSRMRIFCNRELEELNEEGVTTPSKHNPYGWCIVTGHTICSRQQAFFIYKNCTY</sequence>
<dbReference type="Proteomes" id="UP000054144">
    <property type="component" value="Unassembled WGS sequence"/>
</dbReference>
<proteinExistence type="predicted"/>
<dbReference type="EMBL" id="KN881822">
    <property type="protein sequence ID" value="KIY48689.1"/>
    <property type="molecule type" value="Genomic_DNA"/>
</dbReference>